<dbReference type="Gene3D" id="3.20.20.80">
    <property type="entry name" value="Glycosidases"/>
    <property type="match status" value="1"/>
</dbReference>
<dbReference type="SUPFAM" id="SSF51445">
    <property type="entry name" value="(Trans)glycosidases"/>
    <property type="match status" value="1"/>
</dbReference>
<evidence type="ECO:0000313" key="3">
    <source>
        <dbReference type="Proteomes" id="UP000053815"/>
    </source>
</evidence>
<dbReference type="GO" id="GO:0005975">
    <property type="term" value="P:carbohydrate metabolic process"/>
    <property type="evidence" value="ECO:0007669"/>
    <property type="project" value="InterPro"/>
</dbReference>
<proteinExistence type="predicted"/>
<feature type="domain" description="GH18" evidence="1">
    <location>
        <begin position="1"/>
        <end position="192"/>
    </location>
</feature>
<reference evidence="2" key="1">
    <citation type="submission" date="2014-09" db="EMBL/GenBank/DDBJ databases">
        <title>Draft genome sequence of an oleaginous Mucoromycotina fungus Mucor ambiguus NBRC6742.</title>
        <authorList>
            <person name="Takeda I."/>
            <person name="Yamane N."/>
            <person name="Morita T."/>
            <person name="Tamano K."/>
            <person name="Machida M."/>
            <person name="Baker S."/>
            <person name="Koike H."/>
        </authorList>
    </citation>
    <scope>NUCLEOTIDE SEQUENCE</scope>
    <source>
        <strain evidence="2">NBRC 6742</strain>
    </source>
</reference>
<dbReference type="OrthoDB" id="76388at2759"/>
<dbReference type="Pfam" id="PF00704">
    <property type="entry name" value="Glyco_hydro_18"/>
    <property type="match status" value="1"/>
</dbReference>
<dbReference type="PANTHER" id="PTHR11177">
    <property type="entry name" value="CHITINASE"/>
    <property type="match status" value="1"/>
</dbReference>
<dbReference type="Proteomes" id="UP000053815">
    <property type="component" value="Unassembled WGS sequence"/>
</dbReference>
<organism evidence="2">
    <name type="scientific">Mucor ambiguus</name>
    <dbReference type="NCBI Taxonomy" id="91626"/>
    <lineage>
        <taxon>Eukaryota</taxon>
        <taxon>Fungi</taxon>
        <taxon>Fungi incertae sedis</taxon>
        <taxon>Mucoromycota</taxon>
        <taxon>Mucoromycotina</taxon>
        <taxon>Mucoromycetes</taxon>
        <taxon>Mucorales</taxon>
        <taxon>Mucorineae</taxon>
        <taxon>Mucoraceae</taxon>
        <taxon>Mucor</taxon>
    </lineage>
</organism>
<dbReference type="InterPro" id="IPR001223">
    <property type="entry name" value="Glyco_hydro18_cat"/>
</dbReference>
<accession>A0A0C9MJ26</accession>
<evidence type="ECO:0000313" key="2">
    <source>
        <dbReference type="EMBL" id="GAN10846.1"/>
    </source>
</evidence>
<sequence>MAAFPFFDDSGVLNASADYSFQNQVKLYNAAGAKALISCGGWTGGVNLSFMVALPRSRQKFIKWNIDYIFLYNLTGVDLDWEYPNDPGPDSNQYCQDVKDVVSSAFVPYVDRFQVMVFDLNSASDRLSSSANAPFMAVPGKGPPYGPVESTEYWYATGEPYSKFVDGISFLGHARTLLVTNGPTIQYNPAEM</sequence>
<name>A0A0C9MJ26_9FUNG</name>
<dbReference type="PROSITE" id="PS51910">
    <property type="entry name" value="GH18_2"/>
    <property type="match status" value="1"/>
</dbReference>
<dbReference type="InterPro" id="IPR017853">
    <property type="entry name" value="GH"/>
</dbReference>
<dbReference type="AlphaFoldDB" id="A0A0C9MJ26"/>
<dbReference type="EMBL" id="DF836701">
    <property type="protein sequence ID" value="GAN10846.1"/>
    <property type="molecule type" value="Genomic_DNA"/>
</dbReference>
<dbReference type="STRING" id="91626.A0A0C9MJ26"/>
<gene>
    <name evidence="2" type="ORF">MAM1_0412c10396</name>
</gene>
<protein>
    <recommendedName>
        <fullName evidence="1">GH18 domain-containing protein</fullName>
    </recommendedName>
</protein>
<dbReference type="InterPro" id="IPR050314">
    <property type="entry name" value="Glycosyl_Hydrlase_18"/>
</dbReference>
<dbReference type="PANTHER" id="PTHR11177:SF317">
    <property type="entry name" value="CHITINASE 12-RELATED"/>
    <property type="match status" value="1"/>
</dbReference>
<keyword evidence="3" id="KW-1185">Reference proteome</keyword>
<evidence type="ECO:0000259" key="1">
    <source>
        <dbReference type="PROSITE" id="PS51910"/>
    </source>
</evidence>